<evidence type="ECO:0000256" key="3">
    <source>
        <dbReference type="ARBA" id="ARBA00012454"/>
    </source>
</evidence>
<dbReference type="GO" id="GO:0009236">
    <property type="term" value="P:cobalamin biosynthetic process"/>
    <property type="evidence" value="ECO:0007669"/>
    <property type="project" value="InterPro"/>
</dbReference>
<protein>
    <recommendedName>
        <fullName evidence="3">corrinoid adenosyltransferase</fullName>
        <ecNumber evidence="3">2.5.1.17</ecNumber>
    </recommendedName>
    <alternativeName>
        <fullName evidence="5">Cob(II)alamin adenosyltransferase</fullName>
    </alternativeName>
    <alternativeName>
        <fullName evidence="7">Cob(II)yrinic acid a,c-diamide adenosyltransferase</fullName>
    </alternativeName>
    <alternativeName>
        <fullName evidence="6">Cobinamide/cobalamin adenosyltransferase</fullName>
    </alternativeName>
</protein>
<comment type="pathway">
    <text evidence="1">Cofactor biosynthesis; adenosylcobalamin biosynthesis; adenosylcobalamin from cob(II)yrinate a,c-diamide: step 2/7.</text>
</comment>
<dbReference type="SUPFAM" id="SSF52540">
    <property type="entry name" value="P-loop containing nucleoside triphosphate hydrolases"/>
    <property type="match status" value="1"/>
</dbReference>
<dbReference type="PANTHER" id="PTHR46638">
    <property type="entry name" value="CORRINOID ADENOSYLTRANSFERASE"/>
    <property type="match status" value="1"/>
</dbReference>
<accession>A0AA41WGV5</accession>
<reference evidence="10" key="1">
    <citation type="submission" date="2022-06" db="EMBL/GenBank/DDBJ databases">
        <title>CFH 74404 Thermomicrobiaceae sp.</title>
        <authorList>
            <person name="Ming H."/>
            <person name="Li W.-J."/>
            <person name="Zhao Z."/>
        </authorList>
    </citation>
    <scope>NUCLEOTIDE SEQUENCE</scope>
    <source>
        <strain evidence="10">CFH 74404</strain>
    </source>
</reference>
<evidence type="ECO:0000256" key="6">
    <source>
        <dbReference type="ARBA" id="ARBA00033334"/>
    </source>
</evidence>
<dbReference type="RefSeq" id="WP_284058173.1">
    <property type="nucleotide sequence ID" value="NZ_JAMSLR010000014.1"/>
</dbReference>
<comment type="catalytic activity">
    <reaction evidence="9">
        <text>2 cob(II)alamin + reduced [electron-transfer flavoprotein] + 2 ATP = 2 adenosylcob(III)alamin + 2 triphosphate + oxidized [electron-transfer flavoprotein] + 3 H(+)</text>
        <dbReference type="Rhea" id="RHEA:28671"/>
        <dbReference type="Rhea" id="RHEA-COMP:10685"/>
        <dbReference type="Rhea" id="RHEA-COMP:10686"/>
        <dbReference type="ChEBI" id="CHEBI:15378"/>
        <dbReference type="ChEBI" id="CHEBI:16304"/>
        <dbReference type="ChEBI" id="CHEBI:18036"/>
        <dbReference type="ChEBI" id="CHEBI:18408"/>
        <dbReference type="ChEBI" id="CHEBI:30616"/>
        <dbReference type="ChEBI" id="CHEBI:57692"/>
        <dbReference type="ChEBI" id="CHEBI:58307"/>
        <dbReference type="EC" id="2.5.1.17"/>
    </reaction>
</comment>
<dbReference type="EMBL" id="JAMSLR010000014">
    <property type="protein sequence ID" value="MCM8750384.1"/>
    <property type="molecule type" value="Genomic_DNA"/>
</dbReference>
<dbReference type="InterPro" id="IPR027417">
    <property type="entry name" value="P-loop_NTPase"/>
</dbReference>
<name>A0AA41WGV5_9BACT</name>
<evidence type="ECO:0000256" key="9">
    <source>
        <dbReference type="ARBA" id="ARBA00048692"/>
    </source>
</evidence>
<dbReference type="PANTHER" id="PTHR46638:SF1">
    <property type="entry name" value="CORRINOID ADENOSYLTRANSFERASE"/>
    <property type="match status" value="1"/>
</dbReference>
<comment type="function">
    <text evidence="4">Required for both de novo synthesis of the corrin ring for the assimilation of exogenous corrinoids. Participates in the adenosylation of a variety of incomplete and complete corrinoids.</text>
</comment>
<sequence>MREEHVDDEQRPEGRGYLMLLVGDERRTSDAALGIALRGAGHSLRIHIIQFLKTGRERGEVAAVSFLTGVSLSQYGLIDVGTRAEDIPGPGIAPERLEFALREARRHIAQRVTNILILDGLLTLVDEGMVPDRTVLELVESAAPWTDIVVTGRAATPALEDAADTVTVMQTVKSREAEPHQLRRGLHY</sequence>
<dbReference type="Pfam" id="PF02572">
    <property type="entry name" value="CobA_CobO_BtuR"/>
    <property type="match status" value="1"/>
</dbReference>
<comment type="catalytic activity">
    <reaction evidence="8">
        <text>2 cob(II)yrinate a,c diamide + reduced [electron-transfer flavoprotein] + 2 ATP = 2 adenosylcob(III)yrinate a,c-diamide + 2 triphosphate + oxidized [electron-transfer flavoprotein] + 3 H(+)</text>
        <dbReference type="Rhea" id="RHEA:11528"/>
        <dbReference type="Rhea" id="RHEA-COMP:10685"/>
        <dbReference type="Rhea" id="RHEA-COMP:10686"/>
        <dbReference type="ChEBI" id="CHEBI:15378"/>
        <dbReference type="ChEBI" id="CHEBI:18036"/>
        <dbReference type="ChEBI" id="CHEBI:30616"/>
        <dbReference type="ChEBI" id="CHEBI:57692"/>
        <dbReference type="ChEBI" id="CHEBI:58307"/>
        <dbReference type="ChEBI" id="CHEBI:58503"/>
        <dbReference type="ChEBI" id="CHEBI:58537"/>
        <dbReference type="EC" id="2.5.1.17"/>
    </reaction>
</comment>
<evidence type="ECO:0000313" key="11">
    <source>
        <dbReference type="Proteomes" id="UP001165306"/>
    </source>
</evidence>
<dbReference type="GO" id="GO:0005524">
    <property type="term" value="F:ATP binding"/>
    <property type="evidence" value="ECO:0007669"/>
    <property type="project" value="InterPro"/>
</dbReference>
<dbReference type="AlphaFoldDB" id="A0AA41WGV5"/>
<proteinExistence type="inferred from homology"/>
<dbReference type="Proteomes" id="UP001165306">
    <property type="component" value="Unassembled WGS sequence"/>
</dbReference>
<dbReference type="Gene3D" id="3.40.50.300">
    <property type="entry name" value="P-loop containing nucleotide triphosphate hydrolases"/>
    <property type="match status" value="1"/>
</dbReference>
<dbReference type="InterPro" id="IPR003724">
    <property type="entry name" value="CblAdoTrfase_CobA"/>
</dbReference>
<dbReference type="GO" id="GO:0008817">
    <property type="term" value="F:corrinoid adenosyltransferase activity"/>
    <property type="evidence" value="ECO:0007669"/>
    <property type="project" value="UniProtKB-EC"/>
</dbReference>
<dbReference type="EC" id="2.5.1.17" evidence="3"/>
<comment type="similarity">
    <text evidence="2">Belongs to the Cob(I)alamin adenosyltransferase family.</text>
</comment>
<evidence type="ECO:0000256" key="8">
    <source>
        <dbReference type="ARBA" id="ARBA00048555"/>
    </source>
</evidence>
<organism evidence="10 11">
    <name type="scientific">Thermalbibacter longus</name>
    <dbReference type="NCBI Taxonomy" id="2951981"/>
    <lineage>
        <taxon>Bacteria</taxon>
        <taxon>Pseudomonadati</taxon>
        <taxon>Thermomicrobiota</taxon>
        <taxon>Thermomicrobia</taxon>
        <taxon>Thermomicrobiales</taxon>
        <taxon>Thermomicrobiaceae</taxon>
        <taxon>Thermalbibacter</taxon>
    </lineage>
</organism>
<evidence type="ECO:0000256" key="5">
    <source>
        <dbReference type="ARBA" id="ARBA00031529"/>
    </source>
</evidence>
<evidence type="ECO:0000256" key="1">
    <source>
        <dbReference type="ARBA" id="ARBA00005121"/>
    </source>
</evidence>
<evidence type="ECO:0000256" key="2">
    <source>
        <dbReference type="ARBA" id="ARBA00007487"/>
    </source>
</evidence>
<gene>
    <name evidence="10" type="ORF">NET02_14630</name>
</gene>
<evidence type="ECO:0000313" key="10">
    <source>
        <dbReference type="EMBL" id="MCM8750384.1"/>
    </source>
</evidence>
<keyword evidence="11" id="KW-1185">Reference proteome</keyword>
<evidence type="ECO:0000256" key="4">
    <source>
        <dbReference type="ARBA" id="ARBA00024929"/>
    </source>
</evidence>
<evidence type="ECO:0000256" key="7">
    <source>
        <dbReference type="ARBA" id="ARBA00033354"/>
    </source>
</evidence>
<comment type="caution">
    <text evidence="10">The sequence shown here is derived from an EMBL/GenBank/DDBJ whole genome shotgun (WGS) entry which is preliminary data.</text>
</comment>